<evidence type="ECO:0000313" key="1">
    <source>
        <dbReference type="EMBL" id="MBB6556252.1"/>
    </source>
</evidence>
<accession>A0A7X0P722</accession>
<keyword evidence="2" id="KW-1185">Reference proteome</keyword>
<organism evidence="1 2">
    <name type="scientific">Nonomuraea rubra</name>
    <dbReference type="NCBI Taxonomy" id="46180"/>
    <lineage>
        <taxon>Bacteria</taxon>
        <taxon>Bacillati</taxon>
        <taxon>Actinomycetota</taxon>
        <taxon>Actinomycetes</taxon>
        <taxon>Streptosporangiales</taxon>
        <taxon>Streptosporangiaceae</taxon>
        <taxon>Nonomuraea</taxon>
    </lineage>
</organism>
<gene>
    <name evidence="1" type="ORF">HD593_011047</name>
</gene>
<dbReference type="RefSeq" id="WP_185110724.1">
    <property type="nucleotide sequence ID" value="NZ_BAAAXY010000153.1"/>
</dbReference>
<proteinExistence type="predicted"/>
<dbReference type="EMBL" id="JACHMI010000001">
    <property type="protein sequence ID" value="MBB6556252.1"/>
    <property type="molecule type" value="Genomic_DNA"/>
</dbReference>
<comment type="caution">
    <text evidence="1">The sequence shown here is derived from an EMBL/GenBank/DDBJ whole genome shotgun (WGS) entry which is preliminary data.</text>
</comment>
<protein>
    <submittedName>
        <fullName evidence="1">Uncharacterized protein</fullName>
    </submittedName>
</protein>
<dbReference type="Proteomes" id="UP000565579">
    <property type="component" value="Unassembled WGS sequence"/>
</dbReference>
<sequence>MNAETIAWTPREGDTVTWDGVDGTWIVSSYEDDDTVWIHRPDVRMVPTIGRNSGGWVDLAGWRERPEHEELVAVAALHPVEAARLAEKAGAGA</sequence>
<dbReference type="AlphaFoldDB" id="A0A7X0P722"/>
<evidence type="ECO:0000313" key="2">
    <source>
        <dbReference type="Proteomes" id="UP000565579"/>
    </source>
</evidence>
<name>A0A7X0P722_9ACTN</name>
<reference evidence="1 2" key="1">
    <citation type="submission" date="2020-08" db="EMBL/GenBank/DDBJ databases">
        <title>Sequencing the genomes of 1000 actinobacteria strains.</title>
        <authorList>
            <person name="Klenk H.-P."/>
        </authorList>
    </citation>
    <scope>NUCLEOTIDE SEQUENCE [LARGE SCALE GENOMIC DNA]</scope>
    <source>
        <strain evidence="1 2">DSM 43768</strain>
    </source>
</reference>